<feature type="compositionally biased region" description="Polar residues" evidence="5">
    <location>
        <begin position="904"/>
        <end position="935"/>
    </location>
</feature>
<dbReference type="EMBL" id="BDGI01000061">
    <property type="protein sequence ID" value="GAV28197.1"/>
    <property type="molecule type" value="Genomic_DNA"/>
</dbReference>
<feature type="region of interest" description="Disordered" evidence="5">
    <location>
        <begin position="446"/>
        <end position="477"/>
    </location>
</feature>
<dbReference type="PANTHER" id="PTHR47424">
    <property type="entry name" value="REGULATORY PROTEIN GAL4"/>
    <property type="match status" value="1"/>
</dbReference>
<dbReference type="OrthoDB" id="2110361at2759"/>
<dbReference type="GO" id="GO:0008270">
    <property type="term" value="F:zinc ion binding"/>
    <property type="evidence" value="ECO:0007669"/>
    <property type="project" value="InterPro"/>
</dbReference>
<feature type="region of interest" description="Disordered" evidence="5">
    <location>
        <begin position="879"/>
        <end position="939"/>
    </location>
</feature>
<dbReference type="Gene3D" id="4.10.240.10">
    <property type="entry name" value="Zn(2)-C6 fungal-type DNA-binding domain"/>
    <property type="match status" value="1"/>
</dbReference>
<evidence type="ECO:0000313" key="7">
    <source>
        <dbReference type="EMBL" id="GAV28197.1"/>
    </source>
</evidence>
<dbReference type="InterPro" id="IPR036864">
    <property type="entry name" value="Zn2-C6_fun-type_DNA-bd_sf"/>
</dbReference>
<keyword evidence="8" id="KW-1185">Reference proteome</keyword>
<dbReference type="GO" id="GO:0003677">
    <property type="term" value="F:DNA binding"/>
    <property type="evidence" value="ECO:0007669"/>
    <property type="project" value="InterPro"/>
</dbReference>
<evidence type="ECO:0000256" key="3">
    <source>
        <dbReference type="ARBA" id="ARBA00023163"/>
    </source>
</evidence>
<feature type="domain" description="Zn(2)-C6 fungal-type" evidence="6">
    <location>
        <begin position="46"/>
        <end position="76"/>
    </location>
</feature>
<accession>A0A1Q2YF67</accession>
<dbReference type="CDD" id="cd12148">
    <property type="entry name" value="fungal_TF_MHR"/>
    <property type="match status" value="1"/>
</dbReference>
<keyword evidence="2" id="KW-0805">Transcription regulation</keyword>
<dbReference type="PANTHER" id="PTHR47424:SF6">
    <property type="entry name" value="PROLINE UTILIZATION TRANS-ACTIVATOR"/>
    <property type="match status" value="1"/>
</dbReference>
<dbReference type="InterPro" id="IPR001138">
    <property type="entry name" value="Zn2Cys6_DnaBD"/>
</dbReference>
<dbReference type="AlphaFoldDB" id="A0A1Q2YF67"/>
<evidence type="ECO:0000259" key="6">
    <source>
        <dbReference type="PROSITE" id="PS50048"/>
    </source>
</evidence>
<dbReference type="Proteomes" id="UP000186136">
    <property type="component" value="Unassembled WGS sequence"/>
</dbReference>
<evidence type="ECO:0000256" key="2">
    <source>
        <dbReference type="ARBA" id="ARBA00023015"/>
    </source>
</evidence>
<dbReference type="GO" id="GO:0006351">
    <property type="term" value="P:DNA-templated transcription"/>
    <property type="evidence" value="ECO:0007669"/>
    <property type="project" value="InterPro"/>
</dbReference>
<organism evidence="7 8">
    <name type="scientific">Pichia membranifaciens</name>
    <dbReference type="NCBI Taxonomy" id="4926"/>
    <lineage>
        <taxon>Eukaryota</taxon>
        <taxon>Fungi</taxon>
        <taxon>Dikarya</taxon>
        <taxon>Ascomycota</taxon>
        <taxon>Saccharomycotina</taxon>
        <taxon>Pichiomycetes</taxon>
        <taxon>Pichiales</taxon>
        <taxon>Pichiaceae</taxon>
        <taxon>Pichia</taxon>
    </lineage>
</organism>
<dbReference type="Pfam" id="PF00172">
    <property type="entry name" value="Zn_clus"/>
    <property type="match status" value="1"/>
</dbReference>
<dbReference type="GO" id="GO:0000981">
    <property type="term" value="F:DNA-binding transcription factor activity, RNA polymerase II-specific"/>
    <property type="evidence" value="ECO:0007669"/>
    <property type="project" value="InterPro"/>
</dbReference>
<keyword evidence="3" id="KW-0804">Transcription</keyword>
<feature type="compositionally biased region" description="Polar residues" evidence="5">
    <location>
        <begin position="446"/>
        <end position="467"/>
    </location>
</feature>
<evidence type="ECO:0000256" key="1">
    <source>
        <dbReference type="ARBA" id="ARBA00022723"/>
    </source>
</evidence>
<dbReference type="InterPro" id="IPR051127">
    <property type="entry name" value="Fungal_SecMet_Regulators"/>
</dbReference>
<protein>
    <recommendedName>
        <fullName evidence="6">Zn(2)-C6 fungal-type domain-containing protein</fullName>
    </recommendedName>
</protein>
<dbReference type="SMART" id="SM00066">
    <property type="entry name" value="GAL4"/>
    <property type="match status" value="1"/>
</dbReference>
<feature type="compositionally biased region" description="Low complexity" evidence="5">
    <location>
        <begin position="994"/>
        <end position="1005"/>
    </location>
</feature>
<dbReference type="SMART" id="SM00906">
    <property type="entry name" value="Fungal_trans"/>
    <property type="match status" value="1"/>
</dbReference>
<feature type="region of interest" description="Disordered" evidence="5">
    <location>
        <begin position="195"/>
        <end position="229"/>
    </location>
</feature>
<proteinExistence type="predicted"/>
<reference evidence="7 8" key="1">
    <citation type="submission" date="2016-08" db="EMBL/GenBank/DDBJ databases">
        <title>Whole genome shotgun sequence of Pichia membranifaciens KS47-1.</title>
        <authorList>
            <person name="Konishi M."/>
            <person name="Ishida M."/>
            <person name="Arakawa T."/>
            <person name="Kato Y."/>
            <person name="Horiuchi J."/>
        </authorList>
    </citation>
    <scope>NUCLEOTIDE SEQUENCE [LARGE SCALE GENOMIC DNA]</scope>
    <source>
        <strain evidence="7 8">KS47-1</strain>
    </source>
</reference>
<feature type="region of interest" description="Disordered" evidence="5">
    <location>
        <begin position="113"/>
        <end position="137"/>
    </location>
</feature>
<dbReference type="CDD" id="cd00067">
    <property type="entry name" value="GAL4"/>
    <property type="match status" value="1"/>
</dbReference>
<evidence type="ECO:0000256" key="5">
    <source>
        <dbReference type="SAM" id="MobiDB-lite"/>
    </source>
</evidence>
<evidence type="ECO:0000313" key="8">
    <source>
        <dbReference type="Proteomes" id="UP000186136"/>
    </source>
</evidence>
<keyword evidence="1" id="KW-0479">Metal-binding</keyword>
<evidence type="ECO:0000256" key="4">
    <source>
        <dbReference type="ARBA" id="ARBA00023242"/>
    </source>
</evidence>
<comment type="caution">
    <text evidence="7">The sequence shown here is derived from an EMBL/GenBank/DDBJ whole genome shotgun (WGS) entry which is preliminary data.</text>
</comment>
<dbReference type="InterPro" id="IPR007219">
    <property type="entry name" value="XnlR_reg_dom"/>
</dbReference>
<dbReference type="SUPFAM" id="SSF57701">
    <property type="entry name" value="Zn2/Cys6 DNA-binding domain"/>
    <property type="match status" value="1"/>
</dbReference>
<gene>
    <name evidence="7" type="ORF">PMKS-001667</name>
</gene>
<keyword evidence="4" id="KW-0539">Nucleus</keyword>
<dbReference type="PROSITE" id="PS00463">
    <property type="entry name" value="ZN2_CY6_FUNGAL_1"/>
    <property type="match status" value="1"/>
</dbReference>
<feature type="region of interest" description="Disordered" evidence="5">
    <location>
        <begin position="276"/>
        <end position="300"/>
    </location>
</feature>
<dbReference type="PROSITE" id="PS50048">
    <property type="entry name" value="ZN2_CY6_FUNGAL_2"/>
    <property type="match status" value="1"/>
</dbReference>
<dbReference type="Pfam" id="PF04082">
    <property type="entry name" value="Fungal_trans"/>
    <property type="match status" value="1"/>
</dbReference>
<sequence length="1124" mass="125831">MLEKDNILVAVDSEAPMEEFIEKPTGGFDKAATVSSSDKKRRTNMACTNCRQRHIKCDGMGEPCSRCLNLKQNCVYLEAERKVVISVKYLDKLQNLISKLKVENANLRSLNKATKKDSLPESSHSKTASSYSSDDEADEPLELVMEHDNGNAPTTNAATAIHNKQNAEQDIANVNPKNLAEPHFKKEFSSQDNILDDHGLTTHESIGQHDNKSSNLKENESPISNEKKSQEVIPPFLEQYGRLIHSRTGERLYIGSSSMTLFGLEIGRLVAPMLSNKEADGPDADGGSPVTESPQSKAETETILEKEGNAYRIMLGKTHSRPGINVNFTLPSYSYAMLLVDSFISYNDGCFYFFNEGLVKENLRRIYNDDTNTGFKLDYGIESLNTSSQNESTLETIWFCKLLLVFATGEMYLGTANYLNGYKLSEKPRRKKQKLNRHHTLASQSLPSGATAETKNTDANFGSNSQNTKKKSKPSYTGTKLPGSGFFNQASELFTGLFASGSIDNCIREGGIEVLLLYAFYLQVADCTAASYFYFGIALRASLLVGLHVDIGKETLNRFELEHRRRLWWTVYMYERMLASKAGLPLSLTDEDISTELPSDFDMSQPAPGCENYIFPEAEFISNCVRITQINSNILRKLYTRHPSSNILPVVHEMVVALLKWKKALPHDINCDYSQPELTISRLVVNMMTEYFQGINLAVRPLLFHFVLLNLKSTNPKGGKYLDLSKYSSVVLALLNASFQASINTVRSLWALVPENMVAMFGYMDREYLFNSTATLVLFNATFGVYDATNEHLDHALTLFTKMRNLGNHPATLRREQILRLISILDFNGSMSGLIKKHNDNLNAPTSSANLDKSFGHNVTVANAGDTEKTSLNINSNANNTTKVADHGGDNLESTFPNEKEQQESNVVPVQVAQPPSLSQSTRGAIPTVNETPSLEQPFKKPHEISNLASSKHTTLFSPLYSLTPKPSQASPLNEPLDPEATSLESSGDSQHKIQQQDQQRIQQRTPHHILSHTQSQHQDHHHFNLQQNLQNQDAVRQHQNLFMDSLASILDRSRPQQHEINTGLFSPSLSSIFNQIDDIPEFEQLSSTSNDMELWKDVTNQAAWLQNDMGDEFEFLLDKTDKH</sequence>
<name>A0A1Q2YF67_9ASCO</name>
<feature type="region of interest" description="Disordered" evidence="5">
    <location>
        <begin position="959"/>
        <end position="1006"/>
    </location>
</feature>